<keyword evidence="7 16" id="KW-0349">Heme</keyword>
<evidence type="ECO:0000256" key="13">
    <source>
        <dbReference type="ARBA" id="ARBA00023033"/>
    </source>
</evidence>
<evidence type="ECO:0000256" key="2">
    <source>
        <dbReference type="ARBA" id="ARBA00003690"/>
    </source>
</evidence>
<dbReference type="InterPro" id="IPR017972">
    <property type="entry name" value="Cyt_P450_CS"/>
</dbReference>
<dbReference type="GO" id="GO:0005789">
    <property type="term" value="C:endoplasmic reticulum membrane"/>
    <property type="evidence" value="ECO:0007669"/>
    <property type="project" value="UniProtKB-SubCell"/>
</dbReference>
<dbReference type="PRINTS" id="PR00385">
    <property type="entry name" value="P450"/>
</dbReference>
<sequence length="504" mass="58032">MVTMITVISCVSILLCVFIWFLLKWRTVKNFWAERGVPHYSPHPILGSLTFLQRQNPAVWMRQVYNEFKSPYVGMWAFWRPGLVINCPDLARKVLVKDHEVFKNRFLSSGKTDPIGGLNLFTVNDPTWSFLRRRLTVLFTAARLRSLNSLLSAKSNDLVERIRDDMFNEDPLNLRVLCSDFTTDVIGEAAFGLTSESVKTGDSLMRRITKEFVKFNLHRGLCWSSIFFFPEMVDVFRFSLFPKDSLETLRHIFRTIINQRGGYEKEVKECRDLLDALLKIRQEAAEDNEEISEDLLLAQAAIFLLGGFDTSGVTLTWTLYELAWNPQCQERLYQELLDAKQKNGGKDLDASSLAELTYINCVIKEALRKFPSMGWLDRIASQDYKIDENLTIPSGTVVYVNAVGMQQDPQYFPNPQIYNPERFLPENERNITPYTFLPFGDGPRGCIGKRFGYQTVRCGLAAIILNYELRALPNMPKPNECHIEKHGLFLGPDKKLSVEFRLRN</sequence>
<dbReference type="Pfam" id="PF00067">
    <property type="entry name" value="p450"/>
    <property type="match status" value="1"/>
</dbReference>
<dbReference type="GeneID" id="118274185"/>
<comment type="subcellular location">
    <subcellularLocation>
        <location evidence="4">Endoplasmic reticulum membrane</location>
        <topology evidence="4">Peripheral membrane protein</topology>
    </subcellularLocation>
    <subcellularLocation>
        <location evidence="3">Microsome membrane</location>
        <topology evidence="3">Peripheral membrane protein</topology>
    </subcellularLocation>
</comment>
<dbReference type="PANTHER" id="PTHR24292:SF104">
    <property type="entry name" value="CYTOCHROME P450 308A1-RELATED"/>
    <property type="match status" value="1"/>
</dbReference>
<comment type="function">
    <text evidence="2">May be involved in the metabolism of insect hormones and in the breakdown of synthetic insecticides.</text>
</comment>
<keyword evidence="18" id="KW-0812">Transmembrane</keyword>
<keyword evidence="8 16" id="KW-0479">Metal-binding</keyword>
<dbReference type="CDD" id="cd11056">
    <property type="entry name" value="CYP6-like"/>
    <property type="match status" value="1"/>
</dbReference>
<evidence type="ECO:0000256" key="14">
    <source>
        <dbReference type="ARBA" id="ARBA00023136"/>
    </source>
</evidence>
<evidence type="ECO:0000256" key="16">
    <source>
        <dbReference type="PIRSR" id="PIRSR602403-1"/>
    </source>
</evidence>
<keyword evidence="11 17" id="KW-0560">Oxidoreductase</keyword>
<keyword evidence="13 17" id="KW-0503">Monooxygenase</keyword>
<evidence type="ECO:0000256" key="3">
    <source>
        <dbReference type="ARBA" id="ARBA00004174"/>
    </source>
</evidence>
<evidence type="ECO:0000313" key="20">
    <source>
        <dbReference type="RefSeq" id="XP_050561007.1"/>
    </source>
</evidence>
<evidence type="ECO:0000256" key="18">
    <source>
        <dbReference type="SAM" id="Phobius"/>
    </source>
</evidence>
<dbReference type="InterPro" id="IPR036396">
    <property type="entry name" value="Cyt_P450_sf"/>
</dbReference>
<dbReference type="PROSITE" id="PS00086">
    <property type="entry name" value="CYTOCHROME_P450"/>
    <property type="match status" value="1"/>
</dbReference>
<evidence type="ECO:0000256" key="9">
    <source>
        <dbReference type="ARBA" id="ARBA00022824"/>
    </source>
</evidence>
<evidence type="ECO:0000256" key="11">
    <source>
        <dbReference type="ARBA" id="ARBA00023002"/>
    </source>
</evidence>
<keyword evidence="19" id="KW-1185">Reference proteome</keyword>
<dbReference type="SUPFAM" id="SSF48264">
    <property type="entry name" value="Cytochrome P450"/>
    <property type="match status" value="1"/>
</dbReference>
<comment type="catalytic activity">
    <reaction evidence="15">
        <text>an organic molecule + reduced [NADPH--hemoprotein reductase] + O2 = an alcohol + oxidized [NADPH--hemoprotein reductase] + H2O + H(+)</text>
        <dbReference type="Rhea" id="RHEA:17149"/>
        <dbReference type="Rhea" id="RHEA-COMP:11964"/>
        <dbReference type="Rhea" id="RHEA-COMP:11965"/>
        <dbReference type="ChEBI" id="CHEBI:15377"/>
        <dbReference type="ChEBI" id="CHEBI:15378"/>
        <dbReference type="ChEBI" id="CHEBI:15379"/>
        <dbReference type="ChEBI" id="CHEBI:30879"/>
        <dbReference type="ChEBI" id="CHEBI:57618"/>
        <dbReference type="ChEBI" id="CHEBI:58210"/>
        <dbReference type="ChEBI" id="CHEBI:142491"/>
        <dbReference type="EC" id="1.14.14.1"/>
    </reaction>
</comment>
<evidence type="ECO:0000256" key="5">
    <source>
        <dbReference type="ARBA" id="ARBA00010617"/>
    </source>
</evidence>
<keyword evidence="9" id="KW-0256">Endoplasmic reticulum</keyword>
<dbReference type="PANTHER" id="PTHR24292">
    <property type="entry name" value="CYTOCHROME P450"/>
    <property type="match status" value="1"/>
</dbReference>
<evidence type="ECO:0000256" key="7">
    <source>
        <dbReference type="ARBA" id="ARBA00022617"/>
    </source>
</evidence>
<dbReference type="EC" id="1.14.14.1" evidence="6"/>
<evidence type="ECO:0000313" key="19">
    <source>
        <dbReference type="Proteomes" id="UP000829999"/>
    </source>
</evidence>
<evidence type="ECO:0000256" key="12">
    <source>
        <dbReference type="ARBA" id="ARBA00023004"/>
    </source>
</evidence>
<evidence type="ECO:0000256" key="4">
    <source>
        <dbReference type="ARBA" id="ARBA00004406"/>
    </source>
</evidence>
<accession>A0A9R0E808</accession>
<dbReference type="Gene3D" id="1.10.630.10">
    <property type="entry name" value="Cytochrome P450"/>
    <property type="match status" value="1"/>
</dbReference>
<dbReference type="AlphaFoldDB" id="A0A9R0E808"/>
<evidence type="ECO:0000256" key="10">
    <source>
        <dbReference type="ARBA" id="ARBA00022848"/>
    </source>
</evidence>
<proteinExistence type="inferred from homology"/>
<protein>
    <recommendedName>
        <fullName evidence="6">unspecific monooxygenase</fullName>
        <ecNumber evidence="6">1.14.14.1</ecNumber>
    </recommendedName>
</protein>
<keyword evidence="10" id="KW-0492">Microsome</keyword>
<comment type="cofactor">
    <cofactor evidence="1 16">
        <name>heme</name>
        <dbReference type="ChEBI" id="CHEBI:30413"/>
    </cofactor>
</comment>
<dbReference type="RefSeq" id="XP_050561007.1">
    <property type="nucleotide sequence ID" value="XM_050705050.1"/>
</dbReference>
<dbReference type="GO" id="GO:0020037">
    <property type="term" value="F:heme binding"/>
    <property type="evidence" value="ECO:0007669"/>
    <property type="project" value="InterPro"/>
</dbReference>
<keyword evidence="14 18" id="KW-0472">Membrane</keyword>
<dbReference type="InterPro" id="IPR001128">
    <property type="entry name" value="Cyt_P450"/>
</dbReference>
<dbReference type="OrthoDB" id="2789670at2759"/>
<dbReference type="InterPro" id="IPR002403">
    <property type="entry name" value="Cyt_P450_E_grp-IV"/>
</dbReference>
<evidence type="ECO:0000256" key="8">
    <source>
        <dbReference type="ARBA" id="ARBA00022723"/>
    </source>
</evidence>
<evidence type="ECO:0000256" key="15">
    <source>
        <dbReference type="ARBA" id="ARBA00047827"/>
    </source>
</evidence>
<organism evidence="19 20">
    <name type="scientific">Spodoptera frugiperda</name>
    <name type="common">Fall armyworm</name>
    <dbReference type="NCBI Taxonomy" id="7108"/>
    <lineage>
        <taxon>Eukaryota</taxon>
        <taxon>Metazoa</taxon>
        <taxon>Ecdysozoa</taxon>
        <taxon>Arthropoda</taxon>
        <taxon>Hexapoda</taxon>
        <taxon>Insecta</taxon>
        <taxon>Pterygota</taxon>
        <taxon>Neoptera</taxon>
        <taxon>Endopterygota</taxon>
        <taxon>Lepidoptera</taxon>
        <taxon>Glossata</taxon>
        <taxon>Ditrysia</taxon>
        <taxon>Noctuoidea</taxon>
        <taxon>Noctuidae</taxon>
        <taxon>Amphipyrinae</taxon>
        <taxon>Spodoptera</taxon>
    </lineage>
</organism>
<comment type="similarity">
    <text evidence="5 17">Belongs to the cytochrome P450 family.</text>
</comment>
<evidence type="ECO:0000256" key="17">
    <source>
        <dbReference type="RuleBase" id="RU000461"/>
    </source>
</evidence>
<dbReference type="InterPro" id="IPR050476">
    <property type="entry name" value="Insect_CytP450_Detox"/>
</dbReference>
<name>A0A9R0E808_SPOFR</name>
<dbReference type="FunFam" id="1.10.630.10:FF:000182">
    <property type="entry name" value="Cytochrome P450 3A4"/>
    <property type="match status" value="1"/>
</dbReference>
<dbReference type="GO" id="GO:0016712">
    <property type="term" value="F:oxidoreductase activity, acting on paired donors, with incorporation or reduction of molecular oxygen, reduced flavin or flavoprotein as one donor, and incorporation of one atom of oxygen"/>
    <property type="evidence" value="ECO:0007669"/>
    <property type="project" value="UniProtKB-EC"/>
</dbReference>
<dbReference type="Proteomes" id="UP000829999">
    <property type="component" value="Chromosome 3"/>
</dbReference>
<reference evidence="20" key="1">
    <citation type="submission" date="2025-08" db="UniProtKB">
        <authorList>
            <consortium name="RefSeq"/>
        </authorList>
    </citation>
    <scope>IDENTIFICATION</scope>
    <source>
        <tissue evidence="20">Whole larval tissue</tissue>
    </source>
</reference>
<dbReference type="PRINTS" id="PR00465">
    <property type="entry name" value="EP450IV"/>
</dbReference>
<feature type="binding site" description="axial binding residue" evidence="16">
    <location>
        <position position="446"/>
    </location>
    <ligand>
        <name>heme</name>
        <dbReference type="ChEBI" id="CHEBI:30413"/>
    </ligand>
    <ligandPart>
        <name>Fe</name>
        <dbReference type="ChEBI" id="CHEBI:18248"/>
    </ligandPart>
</feature>
<evidence type="ECO:0000256" key="6">
    <source>
        <dbReference type="ARBA" id="ARBA00012109"/>
    </source>
</evidence>
<keyword evidence="18" id="KW-1133">Transmembrane helix</keyword>
<dbReference type="GO" id="GO:0005506">
    <property type="term" value="F:iron ion binding"/>
    <property type="evidence" value="ECO:0007669"/>
    <property type="project" value="InterPro"/>
</dbReference>
<evidence type="ECO:0000256" key="1">
    <source>
        <dbReference type="ARBA" id="ARBA00001971"/>
    </source>
</evidence>
<gene>
    <name evidence="20" type="primary">LOC118274185</name>
</gene>
<feature type="transmembrane region" description="Helical" evidence="18">
    <location>
        <begin position="6"/>
        <end position="23"/>
    </location>
</feature>
<keyword evidence="12 16" id="KW-0408">Iron</keyword>